<evidence type="ECO:0000256" key="8">
    <source>
        <dbReference type="ARBA" id="ARBA00023306"/>
    </source>
</evidence>
<evidence type="ECO:0000256" key="1">
    <source>
        <dbReference type="ARBA" id="ARBA00004496"/>
    </source>
</evidence>
<dbReference type="PANTHER" id="PTHR30349:SF77">
    <property type="entry name" value="TYROSINE RECOMBINASE XERC"/>
    <property type="match status" value="1"/>
</dbReference>
<dbReference type="Pfam" id="PF00589">
    <property type="entry name" value="Phage_integrase"/>
    <property type="match status" value="1"/>
</dbReference>
<sequence length="352" mass="41426">MNQKDYYKKKNNINIKNFPDYIEDFFDTYYDILSPLTLHRYLETYSSFLKWLISETISENENIKDIEVTTLENLSKKEMESYFKHLSREEINGKYRSQTTINNYKAAMRSLYKFLTVTSENENGKPYFERNVMLKIPINRVKETLSSRSKKISEKIFLDSQDDDFLNYVENEYEKTLSKHAKIFFLRDKNRDLAILTLFLRSGIRVNELASLKMKDVDFKNDEINVIRKGGKYDTVLVTSSAIEKINNYLDSLPFELNREDNLFVTKNKQGISIRAIQKLVMKYTESYNIPMSPHKLRHSYGTKLAQKTNGNIPIIMTQMGHSNSDTSMLYINESKKIIKQAINKLDEDNNK</sequence>
<evidence type="ECO:0000259" key="10">
    <source>
        <dbReference type="PROSITE" id="PS51898"/>
    </source>
</evidence>
<keyword evidence="7" id="KW-0233">DNA recombination</keyword>
<dbReference type="PROSITE" id="PS51900">
    <property type="entry name" value="CB"/>
    <property type="match status" value="1"/>
</dbReference>
<dbReference type="CDD" id="cd00397">
    <property type="entry name" value="DNA_BRE_C"/>
    <property type="match status" value="1"/>
</dbReference>
<evidence type="ECO:0000256" key="7">
    <source>
        <dbReference type="ARBA" id="ARBA00023172"/>
    </source>
</evidence>
<dbReference type="SUPFAM" id="SSF56349">
    <property type="entry name" value="DNA breaking-rejoining enzymes"/>
    <property type="match status" value="1"/>
</dbReference>
<dbReference type="RefSeq" id="WP_179940910.1">
    <property type="nucleotide sequence ID" value="NZ_JACBYF010000004.1"/>
</dbReference>
<evidence type="ECO:0000256" key="2">
    <source>
        <dbReference type="ARBA" id="ARBA00022490"/>
    </source>
</evidence>
<keyword evidence="3" id="KW-0132">Cell division</keyword>
<dbReference type="InterPro" id="IPR002104">
    <property type="entry name" value="Integrase_catalytic"/>
</dbReference>
<evidence type="ECO:0000256" key="4">
    <source>
        <dbReference type="ARBA" id="ARBA00022829"/>
    </source>
</evidence>
<feature type="domain" description="Tyr recombinase" evidence="10">
    <location>
        <begin position="151"/>
        <end position="344"/>
    </location>
</feature>
<dbReference type="InterPro" id="IPR010998">
    <property type="entry name" value="Integrase_recombinase_N"/>
</dbReference>
<organism evidence="12 13">
    <name type="scientific">Gemelliphila palaticanis</name>
    <dbReference type="NCBI Taxonomy" id="81950"/>
    <lineage>
        <taxon>Bacteria</taxon>
        <taxon>Bacillati</taxon>
        <taxon>Bacillota</taxon>
        <taxon>Bacilli</taxon>
        <taxon>Bacillales</taxon>
        <taxon>Gemellaceae</taxon>
        <taxon>Gemelliphila</taxon>
    </lineage>
</organism>
<evidence type="ECO:0000313" key="12">
    <source>
        <dbReference type="EMBL" id="NYS47254.1"/>
    </source>
</evidence>
<dbReference type="Gene3D" id="1.10.150.130">
    <property type="match status" value="1"/>
</dbReference>
<evidence type="ECO:0000256" key="3">
    <source>
        <dbReference type="ARBA" id="ARBA00022618"/>
    </source>
</evidence>
<keyword evidence="13" id="KW-1185">Reference proteome</keyword>
<name>A0ABX2SYH7_9BACL</name>
<dbReference type="InterPro" id="IPR044068">
    <property type="entry name" value="CB"/>
</dbReference>
<dbReference type="NCBIfam" id="NF003462">
    <property type="entry name" value="PRK05084.1"/>
    <property type="match status" value="1"/>
</dbReference>
<reference evidence="12 13" key="1">
    <citation type="submission" date="2020-07" db="EMBL/GenBank/DDBJ databases">
        <title>MOT database genomes.</title>
        <authorList>
            <person name="Joseph S."/>
            <person name="Aduse-Opoku J."/>
            <person name="Hashim A."/>
            <person name="Wade W."/>
            <person name="Curtis M."/>
        </authorList>
    </citation>
    <scope>NUCLEOTIDE SEQUENCE [LARGE SCALE GENOMIC DNA]</scope>
    <source>
        <strain evidence="12 13">CIP 106318</strain>
    </source>
</reference>
<gene>
    <name evidence="12" type="primary">xerS</name>
    <name evidence="12" type="ORF">HZY85_03470</name>
</gene>
<accession>A0ABX2SYH7</accession>
<dbReference type="PANTHER" id="PTHR30349">
    <property type="entry name" value="PHAGE INTEGRASE-RELATED"/>
    <property type="match status" value="1"/>
</dbReference>
<protein>
    <submittedName>
        <fullName evidence="12">Tyrosine recombinase XerS</fullName>
    </submittedName>
</protein>
<keyword evidence="4" id="KW-0159">Chromosome partition</keyword>
<evidence type="ECO:0000256" key="9">
    <source>
        <dbReference type="PROSITE-ProRule" id="PRU01248"/>
    </source>
</evidence>
<feature type="domain" description="Core-binding (CB)" evidence="11">
    <location>
        <begin position="16"/>
        <end position="116"/>
    </location>
</feature>
<proteinExistence type="predicted"/>
<comment type="caution">
    <text evidence="12">The sequence shown here is derived from an EMBL/GenBank/DDBJ whole genome shotgun (WGS) entry which is preliminary data.</text>
</comment>
<evidence type="ECO:0000259" key="11">
    <source>
        <dbReference type="PROSITE" id="PS51900"/>
    </source>
</evidence>
<dbReference type="Proteomes" id="UP000531840">
    <property type="component" value="Unassembled WGS sequence"/>
</dbReference>
<dbReference type="Gene3D" id="1.10.443.10">
    <property type="entry name" value="Intergrase catalytic core"/>
    <property type="match status" value="1"/>
</dbReference>
<evidence type="ECO:0000313" key="13">
    <source>
        <dbReference type="Proteomes" id="UP000531840"/>
    </source>
</evidence>
<dbReference type="InterPro" id="IPR013762">
    <property type="entry name" value="Integrase-like_cat_sf"/>
</dbReference>
<keyword evidence="2" id="KW-0963">Cytoplasm</keyword>
<dbReference type="EMBL" id="JACBYF010000004">
    <property type="protein sequence ID" value="NYS47254.1"/>
    <property type="molecule type" value="Genomic_DNA"/>
</dbReference>
<keyword evidence="6 9" id="KW-0238">DNA-binding</keyword>
<dbReference type="InterPro" id="IPR011010">
    <property type="entry name" value="DNA_brk_join_enz"/>
</dbReference>
<keyword evidence="5" id="KW-0229">DNA integration</keyword>
<dbReference type="PROSITE" id="PS51898">
    <property type="entry name" value="TYR_RECOMBINASE"/>
    <property type="match status" value="1"/>
</dbReference>
<evidence type="ECO:0000256" key="6">
    <source>
        <dbReference type="ARBA" id="ARBA00023125"/>
    </source>
</evidence>
<comment type="subcellular location">
    <subcellularLocation>
        <location evidence="1">Cytoplasm</location>
    </subcellularLocation>
</comment>
<keyword evidence="8" id="KW-0131">Cell cycle</keyword>
<dbReference type="InterPro" id="IPR050090">
    <property type="entry name" value="Tyrosine_recombinase_XerCD"/>
</dbReference>
<evidence type="ECO:0000256" key="5">
    <source>
        <dbReference type="ARBA" id="ARBA00022908"/>
    </source>
</evidence>